<organism evidence="1">
    <name type="scientific">Arion vulgaris</name>
    <dbReference type="NCBI Taxonomy" id="1028688"/>
    <lineage>
        <taxon>Eukaryota</taxon>
        <taxon>Metazoa</taxon>
        <taxon>Spiralia</taxon>
        <taxon>Lophotrochozoa</taxon>
        <taxon>Mollusca</taxon>
        <taxon>Gastropoda</taxon>
        <taxon>Heterobranchia</taxon>
        <taxon>Euthyneura</taxon>
        <taxon>Panpulmonata</taxon>
        <taxon>Eupulmonata</taxon>
        <taxon>Stylommatophora</taxon>
        <taxon>Helicina</taxon>
        <taxon>Arionoidea</taxon>
        <taxon>Arionidae</taxon>
        <taxon>Arion</taxon>
    </lineage>
</organism>
<evidence type="ECO:0000313" key="1">
    <source>
        <dbReference type="EMBL" id="CEK78763.1"/>
    </source>
</evidence>
<name>A0A0B7ADA7_9EUPU</name>
<feature type="non-terminal residue" evidence="1">
    <location>
        <position position="1"/>
    </location>
</feature>
<dbReference type="EMBL" id="HACG01031898">
    <property type="protein sequence ID" value="CEK78763.1"/>
    <property type="molecule type" value="Transcribed_RNA"/>
</dbReference>
<protein>
    <submittedName>
        <fullName evidence="1">Uncharacterized protein</fullName>
    </submittedName>
</protein>
<gene>
    <name evidence="1" type="primary">ORF111778</name>
</gene>
<proteinExistence type="predicted"/>
<accession>A0A0B7ADA7</accession>
<sequence length="55" mass="6067">GGSESVDTCNVCCLQKQILTSYVLQVYLRLYTNSVQKLTTRCAPEINGDALKLKS</sequence>
<reference evidence="1" key="1">
    <citation type="submission" date="2014-12" db="EMBL/GenBank/DDBJ databases">
        <title>Insight into the proteome of Arion vulgaris.</title>
        <authorList>
            <person name="Aradska J."/>
            <person name="Bulat T."/>
            <person name="Smidak R."/>
            <person name="Sarate P."/>
            <person name="Gangsoo J."/>
            <person name="Sialana F."/>
            <person name="Bilban M."/>
            <person name="Lubec G."/>
        </authorList>
    </citation>
    <scope>NUCLEOTIDE SEQUENCE</scope>
    <source>
        <tissue evidence="1">Skin</tissue>
    </source>
</reference>
<dbReference type="AlphaFoldDB" id="A0A0B7ADA7"/>